<dbReference type="EMBL" id="APWK03000105">
    <property type="protein sequence ID" value="PHH51059.1"/>
    <property type="molecule type" value="Genomic_DNA"/>
</dbReference>
<comment type="caution">
    <text evidence="2">The sequence shown here is derived from an EMBL/GenBank/DDBJ whole genome shotgun (WGS) entry which is preliminary data.</text>
</comment>
<feature type="compositionally biased region" description="Polar residues" evidence="1">
    <location>
        <begin position="277"/>
        <end position="288"/>
    </location>
</feature>
<name>A0A2C5WJ31_9PEZI</name>
<protein>
    <submittedName>
        <fullName evidence="2">Uncharacterized protein</fullName>
    </submittedName>
</protein>
<feature type="compositionally biased region" description="Low complexity" evidence="1">
    <location>
        <begin position="473"/>
        <end position="503"/>
    </location>
</feature>
<feature type="compositionally biased region" description="Low complexity" evidence="1">
    <location>
        <begin position="68"/>
        <end position="86"/>
    </location>
</feature>
<dbReference type="Proteomes" id="UP000222788">
    <property type="component" value="Unassembled WGS sequence"/>
</dbReference>
<reference evidence="2 3" key="1">
    <citation type="journal article" date="2013" name="Fungal Biol.">
        <title>Analysis of microsatellite markers in the genome of the plant pathogen Ceratocystis fimbriata.</title>
        <authorList>
            <person name="Simpson M.C."/>
            <person name="Wilken P.M."/>
            <person name="Coetzee M.P."/>
            <person name="Wingfield M.J."/>
            <person name="Wingfield B.D."/>
        </authorList>
    </citation>
    <scope>NUCLEOTIDE SEQUENCE [LARGE SCALE GENOMIC DNA]</scope>
    <source>
        <strain evidence="2 3">CBS 114723</strain>
    </source>
</reference>
<feature type="compositionally biased region" description="Low complexity" evidence="1">
    <location>
        <begin position="1"/>
        <end position="49"/>
    </location>
</feature>
<feature type="compositionally biased region" description="Polar residues" evidence="1">
    <location>
        <begin position="243"/>
        <end position="257"/>
    </location>
</feature>
<feature type="compositionally biased region" description="Basic residues" evidence="1">
    <location>
        <begin position="458"/>
        <end position="472"/>
    </location>
</feature>
<feature type="region of interest" description="Disordered" evidence="1">
    <location>
        <begin position="529"/>
        <end position="585"/>
    </location>
</feature>
<dbReference type="OrthoDB" id="3557758at2759"/>
<evidence type="ECO:0000313" key="3">
    <source>
        <dbReference type="Proteomes" id="UP000222788"/>
    </source>
</evidence>
<feature type="compositionally biased region" description="Basic residues" evidence="1">
    <location>
        <begin position="267"/>
        <end position="276"/>
    </location>
</feature>
<feature type="region of interest" description="Disordered" evidence="1">
    <location>
        <begin position="242"/>
        <end position="318"/>
    </location>
</feature>
<proteinExistence type="predicted"/>
<accession>A0A2C5WJ31</accession>
<evidence type="ECO:0000256" key="1">
    <source>
        <dbReference type="SAM" id="MobiDB-lite"/>
    </source>
</evidence>
<sequence>MQSSTPSPLPSHSSSQPTIETTTSSVSAPVTVADSSPLSPSTTTATDPAAEPPAKRSTSDPPHQQSLASKTSKTTPPTTTAKSSASGRPAYKSASAPTPALATAREAAADSLKSVATLLAKIRELFSITIKATFQISSSNVQLSLQAIGATAAVVVFLNLEIGYKLLRLWVYALTTLQRIVRDLVSAVALSLTAHYNVLVTSIAKSRLVRSLWLDLFVRYLIIGPRLPDDIRDVPEVMEPGLNQKQSANSSSLQQTPSEPPHQLKSPNRHTSHNHSYRNTGGSHTYLQSDDDGLPILSRNRSSMSSPTTAASSDTISSSYPGQLAGHVSHYIIPQPLIQSISTPLPSEQASQLSFDGHSQNKCNYEKATTRARAGARLSPHDSVVEYNLGVSPSPSPPPNYVSIKKLKPANIHFTLPARNRAVSARPPPLIRSKSPWLPGSLSQTRLPCNEITDEWKHKHQRNNRQSRHIRPKIGPASSKPIPISISTPALPSAPLPSASLNSRSKLPRTKRQSLGGLLFASVKSKMTAFNSSRQKRDSTGKLHSTTSSLNHRTPSLPKTGFVTKDPISISSRHTSSTKTHSMAKASTVSLSDHFSSNAQKSSSLDPRLIHTAQSSSYWTGRFTAIHDRLVNQLIKDNDLALYDRQRDFKRLHYLHIKGRREHASFRSRPEFISKSALLQNMDGTLPKLAIAKIEALCTTEDAKASFCKWKLDYAKATGTSIKTKVTKKRRGIFSRLLSRAQ</sequence>
<feature type="compositionally biased region" description="Polar residues" evidence="1">
    <location>
        <begin position="542"/>
        <end position="554"/>
    </location>
</feature>
<feature type="region of interest" description="Disordered" evidence="1">
    <location>
        <begin position="1"/>
        <end position="98"/>
    </location>
</feature>
<organism evidence="2 3">
    <name type="scientific">Ceratocystis fimbriata CBS 114723</name>
    <dbReference type="NCBI Taxonomy" id="1035309"/>
    <lineage>
        <taxon>Eukaryota</taxon>
        <taxon>Fungi</taxon>
        <taxon>Dikarya</taxon>
        <taxon>Ascomycota</taxon>
        <taxon>Pezizomycotina</taxon>
        <taxon>Sordariomycetes</taxon>
        <taxon>Hypocreomycetidae</taxon>
        <taxon>Microascales</taxon>
        <taxon>Ceratocystidaceae</taxon>
        <taxon>Ceratocystis</taxon>
    </lineage>
</organism>
<evidence type="ECO:0000313" key="2">
    <source>
        <dbReference type="EMBL" id="PHH51059.1"/>
    </source>
</evidence>
<feature type="compositionally biased region" description="Low complexity" evidence="1">
    <location>
        <begin position="568"/>
        <end position="581"/>
    </location>
</feature>
<keyword evidence="3" id="KW-1185">Reference proteome</keyword>
<dbReference type="AlphaFoldDB" id="A0A2C5WJ31"/>
<gene>
    <name evidence="2" type="ORF">CFIMG_004128RA</name>
</gene>
<feature type="region of interest" description="Disordered" evidence="1">
    <location>
        <begin position="455"/>
        <end position="513"/>
    </location>
</feature>
<feature type="compositionally biased region" description="Low complexity" evidence="1">
    <location>
        <begin position="302"/>
        <end position="318"/>
    </location>
</feature>
<reference evidence="2 3" key="2">
    <citation type="journal article" date="2013" name="IMA Fungus">
        <title>IMA Genome-F 1: Ceratocystis fimbriata: Draft nuclear genome sequence for the plant pathogen, Ceratocystis fimbriata.</title>
        <authorList>
            <person name="Wilken P.M."/>
            <person name="Steenkamp E.T."/>
            <person name="Wingfield M.J."/>
            <person name="de Beer Z.W."/>
            <person name="Wingfield B.D."/>
        </authorList>
    </citation>
    <scope>NUCLEOTIDE SEQUENCE [LARGE SCALE GENOMIC DNA]</scope>
    <source>
        <strain evidence="2 3">CBS 114723</strain>
    </source>
</reference>